<dbReference type="PROSITE" id="PS50294">
    <property type="entry name" value="WD_REPEATS_REGION"/>
    <property type="match status" value="1"/>
</dbReference>
<protein>
    <submittedName>
        <fullName evidence="3">WD40 repeat domain-containing protein</fullName>
    </submittedName>
</protein>
<keyword evidence="1" id="KW-0853">WD repeat</keyword>
<sequence>MSSRTDARTGRQLGQSLTGHKDEVFSVVYSPDGARLAGGGWDGTVRQWEVALPADRLAAVCIIAERGFTAREWQQYIPTCRTEPHASPPGTDRGAMVAVSRTPPYRLKAPGAVTAGERRLAPGRSS</sequence>
<dbReference type="RefSeq" id="WP_379515749.1">
    <property type="nucleotide sequence ID" value="NZ_JBHSPA010000023.1"/>
</dbReference>
<feature type="region of interest" description="Disordered" evidence="2">
    <location>
        <begin position="107"/>
        <end position="126"/>
    </location>
</feature>
<organism evidence="3 4">
    <name type="scientific">Nonomuraea insulae</name>
    <dbReference type="NCBI Taxonomy" id="1616787"/>
    <lineage>
        <taxon>Bacteria</taxon>
        <taxon>Bacillati</taxon>
        <taxon>Actinomycetota</taxon>
        <taxon>Actinomycetes</taxon>
        <taxon>Streptosporangiales</taxon>
        <taxon>Streptosporangiaceae</taxon>
        <taxon>Nonomuraea</taxon>
    </lineage>
</organism>
<gene>
    <name evidence="3" type="ORF">ACFPZ3_20260</name>
</gene>
<evidence type="ECO:0000313" key="3">
    <source>
        <dbReference type="EMBL" id="MFC5826207.1"/>
    </source>
</evidence>
<proteinExistence type="predicted"/>
<reference evidence="4" key="1">
    <citation type="journal article" date="2019" name="Int. J. Syst. Evol. Microbiol.">
        <title>The Global Catalogue of Microorganisms (GCM) 10K type strain sequencing project: providing services to taxonomists for standard genome sequencing and annotation.</title>
        <authorList>
            <consortium name="The Broad Institute Genomics Platform"/>
            <consortium name="The Broad Institute Genome Sequencing Center for Infectious Disease"/>
            <person name="Wu L."/>
            <person name="Ma J."/>
        </authorList>
    </citation>
    <scope>NUCLEOTIDE SEQUENCE [LARGE SCALE GENOMIC DNA]</scope>
    <source>
        <strain evidence="4">CCUG 53903</strain>
    </source>
</reference>
<feature type="repeat" description="WD" evidence="1">
    <location>
        <begin position="17"/>
        <end position="50"/>
    </location>
</feature>
<evidence type="ECO:0000313" key="4">
    <source>
        <dbReference type="Proteomes" id="UP001596058"/>
    </source>
</evidence>
<evidence type="ECO:0000256" key="1">
    <source>
        <dbReference type="PROSITE-ProRule" id="PRU00221"/>
    </source>
</evidence>
<dbReference type="EMBL" id="JBHSPA010000023">
    <property type="protein sequence ID" value="MFC5826207.1"/>
    <property type="molecule type" value="Genomic_DNA"/>
</dbReference>
<dbReference type="PROSITE" id="PS50082">
    <property type="entry name" value="WD_REPEATS_2"/>
    <property type="match status" value="1"/>
</dbReference>
<name>A0ABW1CLY2_9ACTN</name>
<evidence type="ECO:0000256" key="2">
    <source>
        <dbReference type="SAM" id="MobiDB-lite"/>
    </source>
</evidence>
<dbReference type="SMART" id="SM00320">
    <property type="entry name" value="WD40"/>
    <property type="match status" value="1"/>
</dbReference>
<dbReference type="Gene3D" id="2.130.10.10">
    <property type="entry name" value="YVTN repeat-like/Quinoprotein amine dehydrogenase"/>
    <property type="match status" value="1"/>
</dbReference>
<accession>A0ABW1CLY2</accession>
<dbReference type="Pfam" id="PF00400">
    <property type="entry name" value="WD40"/>
    <property type="match status" value="1"/>
</dbReference>
<dbReference type="Proteomes" id="UP001596058">
    <property type="component" value="Unassembled WGS sequence"/>
</dbReference>
<dbReference type="InterPro" id="IPR015943">
    <property type="entry name" value="WD40/YVTN_repeat-like_dom_sf"/>
</dbReference>
<comment type="caution">
    <text evidence="3">The sequence shown here is derived from an EMBL/GenBank/DDBJ whole genome shotgun (WGS) entry which is preliminary data.</text>
</comment>
<dbReference type="InterPro" id="IPR036322">
    <property type="entry name" value="WD40_repeat_dom_sf"/>
</dbReference>
<dbReference type="InterPro" id="IPR001680">
    <property type="entry name" value="WD40_rpt"/>
</dbReference>
<dbReference type="SUPFAM" id="SSF50978">
    <property type="entry name" value="WD40 repeat-like"/>
    <property type="match status" value="1"/>
</dbReference>
<keyword evidence="4" id="KW-1185">Reference proteome</keyword>